<organism evidence="9 10">
    <name type="scientific">Turicibacter faecis</name>
    <dbReference type="NCBI Taxonomy" id="2963365"/>
    <lineage>
        <taxon>Bacteria</taxon>
        <taxon>Bacillati</taxon>
        <taxon>Bacillota</taxon>
        <taxon>Erysipelotrichia</taxon>
        <taxon>Erysipelotrichales</taxon>
        <taxon>Turicibacteraceae</taxon>
        <taxon>Turicibacter</taxon>
    </lineage>
</organism>
<keyword evidence="6 8" id="KW-1133">Transmembrane helix</keyword>
<dbReference type="PANTHER" id="PTHR21716:SF53">
    <property type="entry name" value="PERMEASE PERM-RELATED"/>
    <property type="match status" value="1"/>
</dbReference>
<feature type="transmembrane region" description="Helical" evidence="8">
    <location>
        <begin position="39"/>
        <end position="64"/>
    </location>
</feature>
<sequence length="367" mass="41295">MKFFKGSINYACLNGVLILIGILVLIHIIKLVFPILTPALAIMNFILSPFLIAICLAYLLNPVVELFCRFKIKRSYSVWLTFLTIIGTVFYAIFSLIPYFVVNIQQVMGRIPALLERLQFLVDKWQLSDIDFYHYDFTKLFSQNSEVIKIFSSFLSRLGPWLSSFSSSFTLVLGMVFLVPVALYYILSHFHEIRGGIRQALLIHHQDRLFKMLKECESVVTAYVSGTLLVSVVLSIIASIYFSIIGLDNAIVFGTLIGFLNIIPYVGQVIGTIPAAIFGLMVSPLTPIYVILGVAALNVIEGNLVKPFVFSKSIDFHPIIVFTLIMIGGQFFGVIGMILIIPIAGILKIIGRYMWELMKEKKEKVRA</sequence>
<evidence type="ECO:0000256" key="8">
    <source>
        <dbReference type="SAM" id="Phobius"/>
    </source>
</evidence>
<evidence type="ECO:0000313" key="9">
    <source>
        <dbReference type="EMBL" id="BEH90152.1"/>
    </source>
</evidence>
<keyword evidence="3" id="KW-0813">Transport</keyword>
<reference evidence="9" key="1">
    <citation type="journal article" date="2024" name="Int. J. Syst. Evol. Microbiol.">
        <title>Turicibacter faecis sp. nov., isolated from faeces of heart failure mouse model.</title>
        <authorList>
            <person name="Imamura Y."/>
            <person name="Motooka D."/>
            <person name="Nakajima Y."/>
            <person name="Ito S."/>
            <person name="Kitakaze M."/>
            <person name="Iida T."/>
            <person name="Nakamura S."/>
        </authorList>
    </citation>
    <scope>NUCLEOTIDE SEQUENCE</scope>
    <source>
        <strain evidence="9">TC023</strain>
    </source>
</reference>
<feature type="transmembrane region" description="Helical" evidence="8">
    <location>
        <begin position="220"/>
        <end position="244"/>
    </location>
</feature>
<feature type="transmembrane region" description="Helical" evidence="8">
    <location>
        <begin position="76"/>
        <end position="101"/>
    </location>
</feature>
<gene>
    <name evidence="9" type="ORF">T23_02540</name>
</gene>
<protein>
    <submittedName>
        <fullName evidence="9">AI-2E family transporter</fullName>
    </submittedName>
</protein>
<dbReference type="InterPro" id="IPR002549">
    <property type="entry name" value="AI-2E-like"/>
</dbReference>
<feature type="transmembrane region" description="Helical" evidence="8">
    <location>
        <begin position="250"/>
        <end position="270"/>
    </location>
</feature>
<feature type="transmembrane region" description="Helical" evidence="8">
    <location>
        <begin position="161"/>
        <end position="187"/>
    </location>
</feature>
<evidence type="ECO:0000256" key="6">
    <source>
        <dbReference type="ARBA" id="ARBA00022989"/>
    </source>
</evidence>
<dbReference type="Pfam" id="PF01594">
    <property type="entry name" value="AI-2E_transport"/>
    <property type="match status" value="1"/>
</dbReference>
<dbReference type="EMBL" id="AP028127">
    <property type="protein sequence ID" value="BEH90152.1"/>
    <property type="molecule type" value="Genomic_DNA"/>
</dbReference>
<dbReference type="Proteomes" id="UP001432099">
    <property type="component" value="Chromosome"/>
</dbReference>
<proteinExistence type="inferred from homology"/>
<keyword evidence="5 8" id="KW-0812">Transmembrane</keyword>
<keyword evidence="7 8" id="KW-0472">Membrane</keyword>
<evidence type="ECO:0000256" key="5">
    <source>
        <dbReference type="ARBA" id="ARBA00022692"/>
    </source>
</evidence>
<comment type="subcellular location">
    <subcellularLocation>
        <location evidence="1">Cell membrane</location>
        <topology evidence="1">Multi-pass membrane protein</topology>
    </subcellularLocation>
</comment>
<name>A0ABN6Z8H8_9FIRM</name>
<evidence type="ECO:0000256" key="1">
    <source>
        <dbReference type="ARBA" id="ARBA00004651"/>
    </source>
</evidence>
<feature type="transmembrane region" description="Helical" evidence="8">
    <location>
        <begin position="277"/>
        <end position="300"/>
    </location>
</feature>
<comment type="similarity">
    <text evidence="2">Belongs to the autoinducer-2 exporter (AI-2E) (TC 2.A.86) family.</text>
</comment>
<feature type="transmembrane region" description="Helical" evidence="8">
    <location>
        <begin position="12"/>
        <end position="33"/>
    </location>
</feature>
<keyword evidence="10" id="KW-1185">Reference proteome</keyword>
<evidence type="ECO:0000313" key="10">
    <source>
        <dbReference type="Proteomes" id="UP001432099"/>
    </source>
</evidence>
<dbReference type="RefSeq" id="WP_161831804.1">
    <property type="nucleotide sequence ID" value="NZ_AP028127.1"/>
</dbReference>
<evidence type="ECO:0000256" key="7">
    <source>
        <dbReference type="ARBA" id="ARBA00023136"/>
    </source>
</evidence>
<dbReference type="PANTHER" id="PTHR21716">
    <property type="entry name" value="TRANSMEMBRANE PROTEIN"/>
    <property type="match status" value="1"/>
</dbReference>
<keyword evidence="4" id="KW-1003">Cell membrane</keyword>
<feature type="transmembrane region" description="Helical" evidence="8">
    <location>
        <begin position="320"/>
        <end position="350"/>
    </location>
</feature>
<evidence type="ECO:0000256" key="3">
    <source>
        <dbReference type="ARBA" id="ARBA00022448"/>
    </source>
</evidence>
<evidence type="ECO:0000256" key="2">
    <source>
        <dbReference type="ARBA" id="ARBA00009773"/>
    </source>
</evidence>
<evidence type="ECO:0000256" key="4">
    <source>
        <dbReference type="ARBA" id="ARBA00022475"/>
    </source>
</evidence>
<accession>A0ABN6Z8H8</accession>